<reference evidence="8" key="1">
    <citation type="submission" date="2019-10" db="EMBL/GenBank/DDBJ databases">
        <authorList>
            <consortium name="DOE Joint Genome Institute"/>
            <person name="Kuo A."/>
            <person name="Miyauchi S."/>
            <person name="Kiss E."/>
            <person name="Drula E."/>
            <person name="Kohler A."/>
            <person name="Sanchez-Garcia M."/>
            <person name="Andreopoulos B."/>
            <person name="Barry K.W."/>
            <person name="Bonito G."/>
            <person name="Buee M."/>
            <person name="Carver A."/>
            <person name="Chen C."/>
            <person name="Cichocki N."/>
            <person name="Clum A."/>
            <person name="Culley D."/>
            <person name="Crous P.W."/>
            <person name="Fauchery L."/>
            <person name="Girlanda M."/>
            <person name="Hayes R."/>
            <person name="Keri Z."/>
            <person name="LaButti K."/>
            <person name="Lipzen A."/>
            <person name="Lombard V."/>
            <person name="Magnuson J."/>
            <person name="Maillard F."/>
            <person name="Morin E."/>
            <person name="Murat C."/>
            <person name="Nolan M."/>
            <person name="Ohm R."/>
            <person name="Pangilinan J."/>
            <person name="Pereira M."/>
            <person name="Perotto S."/>
            <person name="Peter M."/>
            <person name="Riley R."/>
            <person name="Sitrit Y."/>
            <person name="Stielow B."/>
            <person name="Szollosi G."/>
            <person name="Zifcakova L."/>
            <person name="Stursova M."/>
            <person name="Spatafora J.W."/>
            <person name="Tedersoo L."/>
            <person name="Vaario L.-M."/>
            <person name="Yamada A."/>
            <person name="Yan M."/>
            <person name="Wang P."/>
            <person name="Xu J."/>
            <person name="Bruns T."/>
            <person name="Baldrian P."/>
            <person name="Vilgalys R."/>
            <person name="Henrissat B."/>
            <person name="Grigoriev I.V."/>
            <person name="Hibbett D."/>
            <person name="Nagy L.G."/>
            <person name="Martin F.M."/>
        </authorList>
    </citation>
    <scope>NUCLEOTIDE SEQUENCE</scope>
    <source>
        <strain evidence="8">Prilba</strain>
    </source>
</reference>
<dbReference type="Gene3D" id="3.20.170.30">
    <property type="match status" value="1"/>
</dbReference>
<keyword evidence="5" id="KW-0520">NAD</keyword>
<dbReference type="EMBL" id="WHVB01000009">
    <property type="protein sequence ID" value="KAF8479672.1"/>
    <property type="molecule type" value="Genomic_DNA"/>
</dbReference>
<comment type="function">
    <text evidence="1">Catalyzes the last step of tRNA splicing, the transfer of the splice junction 2'-phosphate from ligated tRNA to NAD to produce ADP-ribose 1''-2'' cyclic phosphate.</text>
</comment>
<evidence type="ECO:0000256" key="7">
    <source>
        <dbReference type="SAM" id="MobiDB-lite"/>
    </source>
</evidence>
<dbReference type="Gene3D" id="1.10.10.970">
    <property type="entry name" value="RNA 2'-phosphotransferase, Tpt1/KptA family, N-terminal domain"/>
    <property type="match status" value="1"/>
</dbReference>
<feature type="compositionally biased region" description="Polar residues" evidence="7">
    <location>
        <begin position="228"/>
        <end position="241"/>
    </location>
</feature>
<dbReference type="Proteomes" id="UP000759537">
    <property type="component" value="Unassembled WGS sequence"/>
</dbReference>
<feature type="region of interest" description="Disordered" evidence="7">
    <location>
        <begin position="1"/>
        <end position="21"/>
    </location>
</feature>
<evidence type="ECO:0000256" key="4">
    <source>
        <dbReference type="ARBA" id="ARBA00022679"/>
    </source>
</evidence>
<dbReference type="Pfam" id="PF01885">
    <property type="entry name" value="PTS_2-RNA"/>
    <property type="match status" value="1"/>
</dbReference>
<evidence type="ECO:0000256" key="5">
    <source>
        <dbReference type="ARBA" id="ARBA00023027"/>
    </source>
</evidence>
<gene>
    <name evidence="8" type="ORF">DFH94DRAFT_631664</name>
</gene>
<evidence type="ECO:0000313" key="9">
    <source>
        <dbReference type="Proteomes" id="UP000759537"/>
    </source>
</evidence>
<organism evidence="8 9">
    <name type="scientific">Russula ochroleuca</name>
    <dbReference type="NCBI Taxonomy" id="152965"/>
    <lineage>
        <taxon>Eukaryota</taxon>
        <taxon>Fungi</taxon>
        <taxon>Dikarya</taxon>
        <taxon>Basidiomycota</taxon>
        <taxon>Agaricomycotina</taxon>
        <taxon>Agaricomycetes</taxon>
        <taxon>Russulales</taxon>
        <taxon>Russulaceae</taxon>
        <taxon>Russula</taxon>
    </lineage>
</organism>
<keyword evidence="4" id="KW-0808">Transferase</keyword>
<comment type="similarity">
    <text evidence="2">Belongs to the KptA/TPT1 family.</text>
</comment>
<evidence type="ECO:0000256" key="6">
    <source>
        <dbReference type="ARBA" id="ARBA00047949"/>
    </source>
</evidence>
<evidence type="ECO:0000313" key="8">
    <source>
        <dbReference type="EMBL" id="KAF8479672.1"/>
    </source>
</evidence>
<comment type="caution">
    <text evidence="8">The sequence shown here is derived from an EMBL/GenBank/DDBJ whole genome shotgun (WGS) entry which is preliminary data.</text>
</comment>
<name>A0A9P5T8U9_9AGAM</name>
<feature type="region of interest" description="Disordered" evidence="7">
    <location>
        <begin position="216"/>
        <end position="241"/>
    </location>
</feature>
<dbReference type="GO" id="GO:0000215">
    <property type="term" value="F:tRNA 2'-phosphotransferase activity"/>
    <property type="evidence" value="ECO:0007669"/>
    <property type="project" value="UniProtKB-EC"/>
</dbReference>
<dbReference type="SUPFAM" id="SSF56399">
    <property type="entry name" value="ADP-ribosylation"/>
    <property type="match status" value="1"/>
</dbReference>
<proteinExistence type="inferred from homology"/>
<dbReference type="InterPro" id="IPR002745">
    <property type="entry name" value="Ptrans_KptA/Tpt1"/>
</dbReference>
<dbReference type="PANTHER" id="PTHR12684:SF2">
    <property type="entry name" value="TRNA 2'-PHOSPHOTRANSFERASE 1"/>
    <property type="match status" value="1"/>
</dbReference>
<reference evidence="8" key="2">
    <citation type="journal article" date="2020" name="Nat. Commun.">
        <title>Large-scale genome sequencing of mycorrhizal fungi provides insights into the early evolution of symbiotic traits.</title>
        <authorList>
            <person name="Miyauchi S."/>
            <person name="Kiss E."/>
            <person name="Kuo A."/>
            <person name="Drula E."/>
            <person name="Kohler A."/>
            <person name="Sanchez-Garcia M."/>
            <person name="Morin E."/>
            <person name="Andreopoulos B."/>
            <person name="Barry K.W."/>
            <person name="Bonito G."/>
            <person name="Buee M."/>
            <person name="Carver A."/>
            <person name="Chen C."/>
            <person name="Cichocki N."/>
            <person name="Clum A."/>
            <person name="Culley D."/>
            <person name="Crous P.W."/>
            <person name="Fauchery L."/>
            <person name="Girlanda M."/>
            <person name="Hayes R.D."/>
            <person name="Keri Z."/>
            <person name="LaButti K."/>
            <person name="Lipzen A."/>
            <person name="Lombard V."/>
            <person name="Magnuson J."/>
            <person name="Maillard F."/>
            <person name="Murat C."/>
            <person name="Nolan M."/>
            <person name="Ohm R.A."/>
            <person name="Pangilinan J."/>
            <person name="Pereira M.F."/>
            <person name="Perotto S."/>
            <person name="Peter M."/>
            <person name="Pfister S."/>
            <person name="Riley R."/>
            <person name="Sitrit Y."/>
            <person name="Stielow J.B."/>
            <person name="Szollosi G."/>
            <person name="Zifcakova L."/>
            <person name="Stursova M."/>
            <person name="Spatafora J.W."/>
            <person name="Tedersoo L."/>
            <person name="Vaario L.M."/>
            <person name="Yamada A."/>
            <person name="Yan M."/>
            <person name="Wang P."/>
            <person name="Xu J."/>
            <person name="Bruns T."/>
            <person name="Baldrian P."/>
            <person name="Vilgalys R."/>
            <person name="Dunand C."/>
            <person name="Henrissat B."/>
            <person name="Grigoriev I.V."/>
            <person name="Hibbett D."/>
            <person name="Nagy L.G."/>
            <person name="Martin F.M."/>
        </authorList>
    </citation>
    <scope>NUCLEOTIDE SEQUENCE</scope>
    <source>
        <strain evidence="8">Prilba</strain>
    </source>
</reference>
<comment type="catalytic activity">
    <reaction evidence="6">
        <text>2'-phospho-[ligated tRNA] + NAD(+) = mature tRNA + ADP-alpha-D-ribose 1'',2''-cyclic phosphate + nicotinamide</text>
        <dbReference type="Rhea" id="RHEA:23324"/>
        <dbReference type="Rhea" id="RHEA-COMP:11106"/>
        <dbReference type="Rhea" id="RHEA-COMP:11107"/>
        <dbReference type="ChEBI" id="CHEBI:17154"/>
        <dbReference type="ChEBI" id="CHEBI:57540"/>
        <dbReference type="ChEBI" id="CHEBI:76596"/>
        <dbReference type="ChEBI" id="CHEBI:82883"/>
        <dbReference type="ChEBI" id="CHEBI:85027"/>
        <dbReference type="EC" id="2.7.1.160"/>
    </reaction>
</comment>
<sequence>MSNPPKHSGKPLRGHPKDSPEVRLSKTLSWILRHGAKSEGLYMRPDGYVRVSDLLASPRLSQLDLAGLQRIVENDSKKRYMLLKGPDDTAPTAGDVWWIRANQGHSLKEVKLDLKPILSATDIPMAVHGTNRTAWGSISVQGLSRRTRNHIHLAQGVPEDGVISGMRESAQVLIYIDVQKALVAGFSFSLSENGVVLTEGDERGFLPPEYFHRVEDRQGRPLPGWPMPSTQSQPGTTDVPS</sequence>
<evidence type="ECO:0000256" key="1">
    <source>
        <dbReference type="ARBA" id="ARBA00003343"/>
    </source>
</evidence>
<dbReference type="OrthoDB" id="419694at2759"/>
<dbReference type="InterPro" id="IPR042080">
    <property type="entry name" value="RNA_2'-PTrans_N"/>
</dbReference>
<keyword evidence="9" id="KW-1185">Reference proteome</keyword>
<dbReference type="PANTHER" id="PTHR12684">
    <property type="entry name" value="PUTATIVE PHOSPHOTRANSFERASE"/>
    <property type="match status" value="1"/>
</dbReference>
<dbReference type="GO" id="GO:0006388">
    <property type="term" value="P:tRNA splicing, via endonucleolytic cleavage and ligation"/>
    <property type="evidence" value="ECO:0007669"/>
    <property type="project" value="TreeGrafter"/>
</dbReference>
<dbReference type="AlphaFoldDB" id="A0A9P5T8U9"/>
<evidence type="ECO:0000256" key="3">
    <source>
        <dbReference type="ARBA" id="ARBA00012007"/>
    </source>
</evidence>
<dbReference type="InterPro" id="IPR042081">
    <property type="entry name" value="RNA_2'-PTrans_C"/>
</dbReference>
<evidence type="ECO:0000256" key="2">
    <source>
        <dbReference type="ARBA" id="ARBA00009836"/>
    </source>
</evidence>
<protein>
    <recommendedName>
        <fullName evidence="3">2'-phosphotransferase</fullName>
        <ecNumber evidence="3">2.7.1.160</ecNumber>
    </recommendedName>
</protein>
<accession>A0A9P5T8U9</accession>
<dbReference type="EC" id="2.7.1.160" evidence="3"/>